<dbReference type="RefSeq" id="XP_002500941.1">
    <property type="nucleotide sequence ID" value="XM_002500895.1"/>
</dbReference>
<dbReference type="KEGG" id="mis:MICPUN_99458"/>
<evidence type="ECO:0000313" key="2">
    <source>
        <dbReference type="Proteomes" id="UP000002009"/>
    </source>
</evidence>
<evidence type="ECO:0008006" key="3">
    <source>
        <dbReference type="Google" id="ProtNLM"/>
    </source>
</evidence>
<dbReference type="eggNOG" id="ENOG502SC8P">
    <property type="taxonomic scope" value="Eukaryota"/>
</dbReference>
<sequence length="299" mass="33425">MAPEKEPLEPSWLAQVKELLGPHKRYHRAQTEDALPSGVKVEQASRFPKEVAHFTRWKIIHIECSRWDADAMMKRAEVHVVDLVDAATIKLNPALHSHALELEAADDGLVVSNRGGFHSKPDAVQKLSDCGCEEATQIMNLVRSCVMYEPGKKARHENDAKVTTAWINVCRNGHTHGLHSHEPAKFSAVYYVSVPESKEEEEEEEDSLSGHLVLRFGSGGNEGDPALGLEDDSWCLWDHVEPKEGRLVIFPSSMPHGVLKVSTAADEEKPRISIAFNTGEKNVNLEKYGKKNKKRKKTE</sequence>
<proteinExistence type="predicted"/>
<accession>C1E1N8</accession>
<organism evidence="1 2">
    <name type="scientific">Micromonas commoda (strain RCC299 / NOUM17 / CCMP2709)</name>
    <name type="common">Picoplanktonic green alga</name>
    <dbReference type="NCBI Taxonomy" id="296587"/>
    <lineage>
        <taxon>Eukaryota</taxon>
        <taxon>Viridiplantae</taxon>
        <taxon>Chlorophyta</taxon>
        <taxon>Mamiellophyceae</taxon>
        <taxon>Mamiellales</taxon>
        <taxon>Mamiellaceae</taxon>
        <taxon>Micromonas</taxon>
    </lineage>
</organism>
<keyword evidence="2" id="KW-1185">Reference proteome</keyword>
<dbReference type="GeneID" id="8241708"/>
<dbReference type="OMA" id="NVGGWHS"/>
<dbReference type="InterPro" id="IPR012668">
    <property type="entry name" value="CHP02466"/>
</dbReference>
<reference evidence="1 2" key="1">
    <citation type="journal article" date="2009" name="Science">
        <title>Green evolution and dynamic adaptations revealed by genomes of the marine picoeukaryotes Micromonas.</title>
        <authorList>
            <person name="Worden A.Z."/>
            <person name="Lee J.H."/>
            <person name="Mock T."/>
            <person name="Rouze P."/>
            <person name="Simmons M.P."/>
            <person name="Aerts A.L."/>
            <person name="Allen A.E."/>
            <person name="Cuvelier M.L."/>
            <person name="Derelle E."/>
            <person name="Everett M.V."/>
            <person name="Foulon E."/>
            <person name="Grimwood J."/>
            <person name="Gundlach H."/>
            <person name="Henrissat B."/>
            <person name="Napoli C."/>
            <person name="McDonald S.M."/>
            <person name="Parker M.S."/>
            <person name="Rombauts S."/>
            <person name="Salamov A."/>
            <person name="Von Dassow P."/>
            <person name="Badger J.H."/>
            <person name="Coutinho P.M."/>
            <person name="Demir E."/>
            <person name="Dubchak I."/>
            <person name="Gentemann C."/>
            <person name="Eikrem W."/>
            <person name="Gready J.E."/>
            <person name="John U."/>
            <person name="Lanier W."/>
            <person name="Lindquist E.A."/>
            <person name="Lucas S."/>
            <person name="Mayer K.F."/>
            <person name="Moreau H."/>
            <person name="Not F."/>
            <person name="Otillar R."/>
            <person name="Panaud O."/>
            <person name="Pangilinan J."/>
            <person name="Paulsen I."/>
            <person name="Piegu B."/>
            <person name="Poliakov A."/>
            <person name="Robbens S."/>
            <person name="Schmutz J."/>
            <person name="Toulza E."/>
            <person name="Wyss T."/>
            <person name="Zelensky A."/>
            <person name="Zhou K."/>
            <person name="Armbrust E.V."/>
            <person name="Bhattacharya D."/>
            <person name="Goodenough U.W."/>
            <person name="Van de Peer Y."/>
            <person name="Grigoriev I.V."/>
        </authorList>
    </citation>
    <scope>NUCLEOTIDE SEQUENCE [LARGE SCALE GENOMIC DNA]</scope>
    <source>
        <strain evidence="2">RCC299 / NOUM17</strain>
    </source>
</reference>
<dbReference type="Gene3D" id="2.60.120.620">
    <property type="entry name" value="q2cbj1_9rhob like domain"/>
    <property type="match status" value="1"/>
</dbReference>
<dbReference type="AlphaFoldDB" id="C1E1N8"/>
<protein>
    <recommendedName>
        <fullName evidence="3">Fe2OG dioxygenase domain-containing protein</fullName>
    </recommendedName>
</protein>
<dbReference type="Proteomes" id="UP000002009">
    <property type="component" value="Chromosome 3"/>
</dbReference>
<dbReference type="OrthoDB" id="498333at2759"/>
<evidence type="ECO:0000313" key="1">
    <source>
        <dbReference type="EMBL" id="ACO62199.1"/>
    </source>
</evidence>
<gene>
    <name evidence="1" type="ORF">MICPUN_99458</name>
</gene>
<name>C1E1N8_MICCC</name>
<dbReference type="InParanoid" id="C1E1N8"/>
<dbReference type="Pfam" id="PF13759">
    <property type="entry name" value="2OG-FeII_Oxy_5"/>
    <property type="match status" value="1"/>
</dbReference>
<dbReference type="EMBL" id="CP001324">
    <property type="protein sequence ID" value="ACO62199.1"/>
    <property type="molecule type" value="Genomic_DNA"/>
</dbReference>